<dbReference type="InterPro" id="IPR011701">
    <property type="entry name" value="MFS"/>
</dbReference>
<dbReference type="PANTHER" id="PTHR23514">
    <property type="entry name" value="BYPASS OF STOP CODON PROTEIN 6"/>
    <property type="match status" value="1"/>
</dbReference>
<feature type="transmembrane region" description="Helical" evidence="6">
    <location>
        <begin position="464"/>
        <end position="481"/>
    </location>
</feature>
<gene>
    <name evidence="7" type="ORF">FOA43_002487</name>
</gene>
<dbReference type="Gene3D" id="1.20.1250.20">
    <property type="entry name" value="MFS general substrate transporter like domains"/>
    <property type="match status" value="2"/>
</dbReference>
<dbReference type="KEGG" id="bnn:FOA43_002487"/>
<feature type="transmembrane region" description="Helical" evidence="6">
    <location>
        <begin position="581"/>
        <end position="601"/>
    </location>
</feature>
<feature type="transmembrane region" description="Helical" evidence="6">
    <location>
        <begin position="519"/>
        <end position="541"/>
    </location>
</feature>
<feature type="transmembrane region" description="Helical" evidence="6">
    <location>
        <begin position="204"/>
        <end position="224"/>
    </location>
</feature>
<evidence type="ECO:0000256" key="3">
    <source>
        <dbReference type="ARBA" id="ARBA00022989"/>
    </source>
</evidence>
<protein>
    <recommendedName>
        <fullName evidence="9">Major facilitator superfamily (MFS) profile domain-containing protein</fullName>
    </recommendedName>
</protein>
<dbReference type="RefSeq" id="XP_038778708.1">
    <property type="nucleotide sequence ID" value="XM_038922780.1"/>
</dbReference>
<dbReference type="InterPro" id="IPR036259">
    <property type="entry name" value="MFS_trans_sf"/>
</dbReference>
<dbReference type="InterPro" id="IPR051788">
    <property type="entry name" value="MFS_Transporter"/>
</dbReference>
<feature type="region of interest" description="Disordered" evidence="5">
    <location>
        <begin position="1"/>
        <end position="26"/>
    </location>
</feature>
<dbReference type="GO" id="GO:0016020">
    <property type="term" value="C:membrane"/>
    <property type="evidence" value="ECO:0007669"/>
    <property type="project" value="UniProtKB-SubCell"/>
</dbReference>
<dbReference type="EMBL" id="CP064813">
    <property type="protein sequence ID" value="QPG75143.1"/>
    <property type="molecule type" value="Genomic_DNA"/>
</dbReference>
<proteinExistence type="predicted"/>
<dbReference type="SUPFAM" id="SSF103473">
    <property type="entry name" value="MFS general substrate transporter"/>
    <property type="match status" value="1"/>
</dbReference>
<feature type="compositionally biased region" description="Low complexity" evidence="5">
    <location>
        <begin position="1"/>
        <end position="18"/>
    </location>
</feature>
<keyword evidence="3 6" id="KW-1133">Transmembrane helix</keyword>
<evidence type="ECO:0008006" key="9">
    <source>
        <dbReference type="Google" id="ProtNLM"/>
    </source>
</evidence>
<evidence type="ECO:0000256" key="6">
    <source>
        <dbReference type="SAM" id="Phobius"/>
    </source>
</evidence>
<evidence type="ECO:0000256" key="4">
    <source>
        <dbReference type="ARBA" id="ARBA00023136"/>
    </source>
</evidence>
<feature type="transmembrane region" description="Helical" evidence="6">
    <location>
        <begin position="428"/>
        <end position="452"/>
    </location>
</feature>
<evidence type="ECO:0000313" key="8">
    <source>
        <dbReference type="Proteomes" id="UP000662931"/>
    </source>
</evidence>
<dbReference type="OrthoDB" id="413079at2759"/>
<name>A0A875S2K1_EENNA</name>
<feature type="transmembrane region" description="Helical" evidence="6">
    <location>
        <begin position="553"/>
        <end position="575"/>
    </location>
</feature>
<feature type="compositionally biased region" description="Low complexity" evidence="5">
    <location>
        <begin position="78"/>
        <end position="94"/>
    </location>
</feature>
<dbReference type="FunFam" id="1.20.1250.20:FF:000286">
    <property type="entry name" value="MFS efflux transporter"/>
    <property type="match status" value="1"/>
</dbReference>
<accession>A0A875S2K1</accession>
<feature type="region of interest" description="Disordered" evidence="5">
    <location>
        <begin position="78"/>
        <end position="98"/>
    </location>
</feature>
<dbReference type="FunFam" id="1.20.1250.20:FF:000308">
    <property type="entry name" value="MFS efflux transporter"/>
    <property type="match status" value="1"/>
</dbReference>
<feature type="transmembrane region" description="Helical" evidence="6">
    <location>
        <begin position="493"/>
        <end position="513"/>
    </location>
</feature>
<sequence length="617" mass="66391">MSTPNSSSVSTPTTSPISPAQPLSKNVTFGVVTQKGSSSAYRRSSVGTQPPSFRAGAFSCINEGSSSLAAAAGSAGAAASHSTSGSASGSTSGSFNQPVIPPPIPESLPTTPGYELNGTSYFDMPGKDSFALPQQQTVLASVNDDGNSSNTHLENVSQGLTLENSFRNKWRLVASIIFAMSGGLSDGAPGALLPRMESYYGINYTVVSLIWISNAIGFIVIAVFSHKLEPILGSRNLQSLGCACLIIMYSMVCSAPAFPVVVVAFFFGGIGLATNYSFQNLFLSRFEKSSIYLGFYHGSYGFGACVGPLVATVMVNQGVKWSYFYCIMLCLSAFNMVNQFLAFKGYEKEFRAWESDDPLVERNASTPEAAEVTVGIKMVKLNTKNNAGASSGEARETTFEDVNPDTRLEGRSVGIEELHAALKTPITWYLAFFVLFYQGAEVSMGGWIVTFLEVYRHGSTRNTGYVASGFWGGLTIGRLFFTPSIHRFVGAKRGISILIVVSLICCTLAWVLPVLIVEAVFVALFGLFTGPIYPLMITVAVRILPRKIQVISMTIITALGSSGGAIFPFLVGLISQFAGTYVVMPFILGLLSSALVLWYLLPNPDRLVIRYIWQRIW</sequence>
<dbReference type="GeneID" id="62195888"/>
<evidence type="ECO:0000313" key="7">
    <source>
        <dbReference type="EMBL" id="QPG75143.1"/>
    </source>
</evidence>
<reference evidence="7" key="1">
    <citation type="submission" date="2020-10" db="EMBL/GenBank/DDBJ databases">
        <authorList>
            <person name="Roach M.J.R."/>
        </authorList>
    </citation>
    <scope>NUCLEOTIDE SEQUENCE</scope>
    <source>
        <strain evidence="7">CBS 1945</strain>
    </source>
</reference>
<dbReference type="AlphaFoldDB" id="A0A875S2K1"/>
<dbReference type="PANTHER" id="PTHR23514:SF6">
    <property type="entry name" value="MAJOR FACILITATOR SUPERFAMILY (MFS) PROFILE DOMAIN-CONTAINING PROTEIN"/>
    <property type="match status" value="1"/>
</dbReference>
<evidence type="ECO:0000256" key="5">
    <source>
        <dbReference type="SAM" id="MobiDB-lite"/>
    </source>
</evidence>
<comment type="subcellular location">
    <subcellularLocation>
        <location evidence="1">Membrane</location>
        <topology evidence="1">Multi-pass membrane protein</topology>
    </subcellularLocation>
</comment>
<organism evidence="7 8">
    <name type="scientific">Eeniella nana</name>
    <name type="common">Yeast</name>
    <name type="synonym">Brettanomyces nanus</name>
    <dbReference type="NCBI Taxonomy" id="13502"/>
    <lineage>
        <taxon>Eukaryota</taxon>
        <taxon>Fungi</taxon>
        <taxon>Dikarya</taxon>
        <taxon>Ascomycota</taxon>
        <taxon>Saccharomycotina</taxon>
        <taxon>Pichiomycetes</taxon>
        <taxon>Pichiales</taxon>
        <taxon>Pichiaceae</taxon>
        <taxon>Brettanomyces</taxon>
    </lineage>
</organism>
<keyword evidence="2 6" id="KW-0812">Transmembrane</keyword>
<feature type="transmembrane region" description="Helical" evidence="6">
    <location>
        <begin position="290"/>
        <end position="315"/>
    </location>
</feature>
<dbReference type="Proteomes" id="UP000662931">
    <property type="component" value="Chromosome 2"/>
</dbReference>
<evidence type="ECO:0000256" key="2">
    <source>
        <dbReference type="ARBA" id="ARBA00022692"/>
    </source>
</evidence>
<dbReference type="Pfam" id="PF07690">
    <property type="entry name" value="MFS_1"/>
    <property type="match status" value="1"/>
</dbReference>
<evidence type="ECO:0000256" key="1">
    <source>
        <dbReference type="ARBA" id="ARBA00004141"/>
    </source>
</evidence>
<dbReference type="GO" id="GO:0022857">
    <property type="term" value="F:transmembrane transporter activity"/>
    <property type="evidence" value="ECO:0007669"/>
    <property type="project" value="InterPro"/>
</dbReference>
<keyword evidence="8" id="KW-1185">Reference proteome</keyword>
<feature type="transmembrane region" description="Helical" evidence="6">
    <location>
        <begin position="321"/>
        <end position="343"/>
    </location>
</feature>
<keyword evidence="4 6" id="KW-0472">Membrane</keyword>